<accession>A0A428YUZ5</accession>
<dbReference type="EMBL" id="QHKI01000056">
    <property type="protein sequence ID" value="RSM73475.1"/>
    <property type="molecule type" value="Genomic_DNA"/>
</dbReference>
<dbReference type="Proteomes" id="UP000287547">
    <property type="component" value="Unassembled WGS sequence"/>
</dbReference>
<protein>
    <submittedName>
        <fullName evidence="1">Uncharacterized protein</fullName>
    </submittedName>
</protein>
<evidence type="ECO:0000313" key="1">
    <source>
        <dbReference type="EMBL" id="RSM73475.1"/>
    </source>
</evidence>
<dbReference type="AlphaFoldDB" id="A0A428YUZ5"/>
<organism evidence="1 2">
    <name type="scientific">Kibdelosporangium aridum</name>
    <dbReference type="NCBI Taxonomy" id="2030"/>
    <lineage>
        <taxon>Bacteria</taxon>
        <taxon>Bacillati</taxon>
        <taxon>Actinomycetota</taxon>
        <taxon>Actinomycetes</taxon>
        <taxon>Pseudonocardiales</taxon>
        <taxon>Pseudonocardiaceae</taxon>
        <taxon>Kibdelosporangium</taxon>
    </lineage>
</organism>
<name>A0A428YUZ5_KIBAR</name>
<gene>
    <name evidence="1" type="ORF">DMH04_41425</name>
</gene>
<proteinExistence type="predicted"/>
<reference evidence="1 2" key="1">
    <citation type="submission" date="2018-05" db="EMBL/GenBank/DDBJ databases">
        <title>Evolution of GPA BGCs.</title>
        <authorList>
            <person name="Waglechner N."/>
            <person name="Wright G.D."/>
        </authorList>
    </citation>
    <scope>NUCLEOTIDE SEQUENCE [LARGE SCALE GENOMIC DNA]</scope>
    <source>
        <strain evidence="1 2">A82846</strain>
    </source>
</reference>
<comment type="caution">
    <text evidence="1">The sequence shown here is derived from an EMBL/GenBank/DDBJ whole genome shotgun (WGS) entry which is preliminary data.</text>
</comment>
<dbReference type="RefSeq" id="WP_037253850.1">
    <property type="nucleotide sequence ID" value="NZ_QHKI01000056.1"/>
</dbReference>
<sequence length="114" mass="12484">MTTFDEVVASTPWRTNLLVATVDGVRLWVLSDGDVEWVLPLHFTDDDMQRLCAWMNAVTAAKKAGQPLPAYVDYMRPDAPRVPLTADELAGIVGMPPDGVNLQQLIDAHGGDHD</sequence>
<evidence type="ECO:0000313" key="2">
    <source>
        <dbReference type="Proteomes" id="UP000287547"/>
    </source>
</evidence>